<dbReference type="Pfam" id="PF00025">
    <property type="entry name" value="Arf"/>
    <property type="match status" value="1"/>
</dbReference>
<evidence type="ECO:0000256" key="13">
    <source>
        <dbReference type="ARBA" id="ARBA00023034"/>
    </source>
</evidence>
<dbReference type="GO" id="GO:0003924">
    <property type="term" value="F:GTPase activity"/>
    <property type="evidence" value="ECO:0007669"/>
    <property type="project" value="InterPro"/>
</dbReference>
<dbReference type="CDD" id="cd00879">
    <property type="entry name" value="Sar1"/>
    <property type="match status" value="1"/>
</dbReference>
<evidence type="ECO:0000256" key="17">
    <source>
        <dbReference type="PIRSR" id="PIRSR606687-1"/>
    </source>
</evidence>
<evidence type="ECO:0000256" key="19">
    <source>
        <dbReference type="PIRSR" id="PIRSR606689-1"/>
    </source>
</evidence>
<dbReference type="eggNOG" id="KOG3308">
    <property type="taxonomic scope" value="Eukaryota"/>
</dbReference>
<feature type="binding site" evidence="18">
    <location>
        <position position="428"/>
    </location>
    <ligand>
        <name>GTP</name>
        <dbReference type="ChEBI" id="CHEBI:37565"/>
    </ligand>
</feature>
<feature type="binding site" evidence="19">
    <location>
        <begin position="523"/>
        <end position="526"/>
    </location>
    <ligand>
        <name>GTP</name>
        <dbReference type="ChEBI" id="CHEBI:37565"/>
    </ligand>
</feature>
<accession>R9PH31</accession>
<feature type="binding site" evidence="18">
    <location>
        <position position="526"/>
    </location>
    <ligand>
        <name>GTP</name>
        <dbReference type="ChEBI" id="CHEBI:37565"/>
    </ligand>
</feature>
<dbReference type="InterPro" id="IPR006083">
    <property type="entry name" value="PRK/URK"/>
</dbReference>
<evidence type="ECO:0000256" key="14">
    <source>
        <dbReference type="ARBA" id="ARBA00023134"/>
    </source>
</evidence>
<dbReference type="GO" id="GO:0016301">
    <property type="term" value="F:kinase activity"/>
    <property type="evidence" value="ECO:0007669"/>
    <property type="project" value="InterPro"/>
</dbReference>
<dbReference type="CDD" id="cd02024">
    <property type="entry name" value="NRK1"/>
    <property type="match status" value="1"/>
</dbReference>
<dbReference type="GO" id="GO:0000139">
    <property type="term" value="C:Golgi membrane"/>
    <property type="evidence" value="ECO:0007669"/>
    <property type="project" value="UniProtKB-SubCell"/>
</dbReference>
<dbReference type="PROSITE" id="PS51417">
    <property type="entry name" value="ARF"/>
    <property type="match status" value="1"/>
</dbReference>
<dbReference type="GO" id="GO:0016192">
    <property type="term" value="P:vesicle-mediated transport"/>
    <property type="evidence" value="ECO:0007669"/>
    <property type="project" value="UniProtKB-KW"/>
</dbReference>
<dbReference type="GO" id="GO:0046872">
    <property type="term" value="F:metal ion binding"/>
    <property type="evidence" value="ECO:0007669"/>
    <property type="project" value="UniProtKB-KW"/>
</dbReference>
<keyword evidence="11 21" id="KW-0931">ER-Golgi transport</keyword>
<evidence type="ECO:0000313" key="23">
    <source>
        <dbReference type="EMBL" id="GAC97385.1"/>
    </source>
</evidence>
<feature type="binding site" evidence="17">
    <location>
        <position position="423"/>
    </location>
    <ligand>
        <name>Mg(2+)</name>
        <dbReference type="ChEBI" id="CHEBI:18420"/>
    </ligand>
</feature>
<feature type="binding site" evidence="19">
    <location>
        <position position="467"/>
    </location>
    <ligand>
        <name>GTP</name>
        <dbReference type="ChEBI" id="CHEBI:37565"/>
    </ligand>
</feature>
<keyword evidence="17" id="KW-0460">Magnesium</keyword>
<keyword evidence="8 18" id="KW-0547">Nucleotide-binding</keyword>
<keyword evidence="12 21" id="KW-0653">Protein transport</keyword>
<dbReference type="STRING" id="1305764.R9PH31"/>
<dbReference type="NCBIfam" id="TIGR00231">
    <property type="entry name" value="small_GTP"/>
    <property type="match status" value="1"/>
</dbReference>
<comment type="subcellular location">
    <subcellularLocation>
        <location evidence="2">Cytoplasmic vesicle</location>
        <location evidence="2">COPII-coated vesicle membrane</location>
        <topology evidence="2">Peripheral membrane protein</topology>
        <orientation evidence="2">Cytoplasmic side</orientation>
    </subcellularLocation>
    <subcellularLocation>
        <location evidence="3">Endoplasmic reticulum membrane</location>
        <topology evidence="3">Peripheral membrane protein</topology>
        <orientation evidence="3">Cytoplasmic side</orientation>
    </subcellularLocation>
    <subcellularLocation>
        <location evidence="1">Golgi apparatus membrane</location>
        <topology evidence="1">Peripheral membrane protein</topology>
        <orientation evidence="1">Cytoplasmic side</orientation>
    </subcellularLocation>
</comment>
<evidence type="ECO:0000256" key="4">
    <source>
        <dbReference type="ARBA" id="ARBA00007507"/>
    </source>
</evidence>
<dbReference type="Pfam" id="PF00485">
    <property type="entry name" value="PRK"/>
    <property type="match status" value="1"/>
</dbReference>
<dbReference type="GO" id="GO:0012507">
    <property type="term" value="C:ER to Golgi transport vesicle membrane"/>
    <property type="evidence" value="ECO:0007669"/>
    <property type="project" value="UniProtKB-SubCell"/>
</dbReference>
<keyword evidence="16" id="KW-0968">Cytoplasmic vesicle</keyword>
<sequence>MIADTMLALPRIALSFGSCCWADSRLHQASFRSQPSLSRPSSAAVQMVESSAGSTSRIVVVGVGGATCSGKTTLAKHLLQILNNSPDNSGSSRHSHHGGIKDAFILHQDDFAPPEATLPVDEKYGVTDWDHPPTAIDYKRMHRTIQHIKSTGSFPPEFSSHDHLNSQPDCPISETVSRTWKNKFSSLASASVSGQGSVRVMLADGFLLYYDPEVRSTMDVKVFLRTPRAVLKQRREERFGYATAEGTVWKDPEGYFDNIVWPAYELAHKGVFSNGDVEKGEPIRPSADQEVTAGGPVAELTVLDADPSQVADESDSCQIRAQHRPPLRREFGFVVVVVVAVIILVITVKSPTSPPSDTASFLAFPSFRTVFCRAFQPFDQIIATSSFCRRSKANMFIINWFWDILAQLGLAHKNAKILFLGLDNAGKTTLLHMLKNDRLATLQPTLHPTSEELAIGQVKFTTYDLGGHQQARRLWKDYFPEVDGIVFLVDTQDHERFAEARAELDALLSIEELSKVPFLILGNKIDAPGAVSEEELRQAIGLYQTTGKGKVPLKDIRPIEIFMCSVVMRQGYGEGFRWVSQYI</sequence>
<evidence type="ECO:0000256" key="1">
    <source>
        <dbReference type="ARBA" id="ARBA00004255"/>
    </source>
</evidence>
<dbReference type="InterPro" id="IPR005225">
    <property type="entry name" value="Small_GTP-bd"/>
</dbReference>
<evidence type="ECO:0000256" key="2">
    <source>
        <dbReference type="ARBA" id="ARBA00004299"/>
    </source>
</evidence>
<keyword evidence="24" id="KW-1185">Reference proteome</keyword>
<evidence type="ECO:0000256" key="6">
    <source>
        <dbReference type="ARBA" id="ARBA00021124"/>
    </source>
</evidence>
<dbReference type="GO" id="GO:0006886">
    <property type="term" value="P:intracellular protein transport"/>
    <property type="evidence" value="ECO:0007669"/>
    <property type="project" value="InterPro"/>
</dbReference>
<evidence type="ECO:0000256" key="9">
    <source>
        <dbReference type="ARBA" id="ARBA00022801"/>
    </source>
</evidence>
<dbReference type="FunFam" id="3.40.50.300:FF:000161">
    <property type="entry name" value="Small COPII coat GTPase"/>
    <property type="match status" value="1"/>
</dbReference>
<dbReference type="InterPro" id="IPR027417">
    <property type="entry name" value="P-loop_NTPase"/>
</dbReference>
<dbReference type="Gene3D" id="3.40.50.300">
    <property type="entry name" value="P-loop containing nucleotide triphosphate hydrolases"/>
    <property type="match status" value="2"/>
</dbReference>
<dbReference type="PANTHER" id="PTHR45684">
    <property type="entry name" value="RE74312P"/>
    <property type="match status" value="1"/>
</dbReference>
<keyword evidence="14 19" id="KW-0342">GTP-binding</keyword>
<evidence type="ECO:0000256" key="10">
    <source>
        <dbReference type="ARBA" id="ARBA00022824"/>
    </source>
</evidence>
<proteinExistence type="inferred from homology"/>
<dbReference type="OrthoDB" id="10041966at2759"/>
<dbReference type="InterPro" id="IPR006687">
    <property type="entry name" value="Small_GTPase_SAR1"/>
</dbReference>
<keyword evidence="10 21" id="KW-0256">Endoplasmic reticulum</keyword>
<feature type="domain" description="Phosphoribulokinase/uridine kinase" evidence="22">
    <location>
        <begin position="60"/>
        <end position="230"/>
    </location>
</feature>
<feature type="binding site" evidence="18">
    <location>
        <position position="567"/>
    </location>
    <ligand>
        <name>GTP</name>
        <dbReference type="ChEBI" id="CHEBI:37565"/>
    </ligand>
</feature>
<evidence type="ECO:0000256" key="11">
    <source>
        <dbReference type="ARBA" id="ARBA00022892"/>
    </source>
</evidence>
<evidence type="ECO:0000313" key="24">
    <source>
        <dbReference type="Proteomes" id="UP000014071"/>
    </source>
</evidence>
<keyword evidence="13 21" id="KW-0333">Golgi apparatus</keyword>
<keyword evidence="7 21" id="KW-0813">Transport</keyword>
<gene>
    <name evidence="23" type="ORF">PHSY_004970</name>
</gene>
<feature type="binding site" evidence="18">
    <location>
        <position position="523"/>
    </location>
    <ligand>
        <name>GTP</name>
        <dbReference type="ChEBI" id="CHEBI:37565"/>
    </ligand>
</feature>
<evidence type="ECO:0000256" key="12">
    <source>
        <dbReference type="ARBA" id="ARBA00022927"/>
    </source>
</evidence>
<dbReference type="PROSITE" id="PS51422">
    <property type="entry name" value="SAR1"/>
    <property type="match status" value="1"/>
</dbReference>
<dbReference type="InterPro" id="IPR006689">
    <property type="entry name" value="Small_GTPase_ARF/SAR"/>
</dbReference>
<comment type="similarity">
    <text evidence="4 21">Belongs to the small GTPase superfamily. SAR1 family.</text>
</comment>
<dbReference type="GO" id="GO:0005789">
    <property type="term" value="C:endoplasmic reticulum membrane"/>
    <property type="evidence" value="ECO:0007669"/>
    <property type="project" value="UniProtKB-SubCell"/>
</dbReference>
<evidence type="ECO:0000256" key="3">
    <source>
        <dbReference type="ARBA" id="ARBA00004397"/>
    </source>
</evidence>
<keyword evidence="15" id="KW-0472">Membrane</keyword>
<evidence type="ECO:0000256" key="20">
    <source>
        <dbReference type="PIRSR" id="PIRSR606689-2"/>
    </source>
</evidence>
<evidence type="ECO:0000256" key="15">
    <source>
        <dbReference type="ARBA" id="ARBA00023136"/>
    </source>
</evidence>
<reference evidence="24" key="1">
    <citation type="journal article" date="2013" name="Genome Announc.">
        <title>Draft genome sequence of the basidiomycetous yeast-like fungus Pseudozyma hubeiensis SY62, which produces an abundant amount of the biosurfactant mannosylerythritol lipids.</title>
        <authorList>
            <person name="Konishi M."/>
            <person name="Hatada Y."/>
            <person name="Horiuchi J."/>
        </authorList>
    </citation>
    <scope>NUCLEOTIDE SEQUENCE [LARGE SCALE GENOMIC DNA]</scope>
    <source>
        <strain evidence="24">SY62</strain>
    </source>
</reference>
<dbReference type="GO" id="GO:0005524">
    <property type="term" value="F:ATP binding"/>
    <property type="evidence" value="ECO:0007669"/>
    <property type="project" value="InterPro"/>
</dbReference>
<dbReference type="GeneID" id="24110251"/>
<dbReference type="PRINTS" id="PR00328">
    <property type="entry name" value="SAR1GTPBP"/>
</dbReference>
<evidence type="ECO:0000256" key="18">
    <source>
        <dbReference type="PIRSR" id="PIRSR606687-2"/>
    </source>
</evidence>
<dbReference type="EMBL" id="DF238809">
    <property type="protein sequence ID" value="GAC97385.1"/>
    <property type="molecule type" value="Genomic_DNA"/>
</dbReference>
<dbReference type="GO" id="GO:0005525">
    <property type="term" value="F:GTP binding"/>
    <property type="evidence" value="ECO:0007669"/>
    <property type="project" value="UniProtKB-KW"/>
</dbReference>
<feature type="binding site" evidence="18">
    <location>
        <position position="426"/>
    </location>
    <ligand>
        <name>GTP</name>
        <dbReference type="ChEBI" id="CHEBI:37565"/>
    </ligand>
</feature>
<feature type="binding site" evidence="18">
    <location>
        <position position="429"/>
    </location>
    <ligand>
        <name>GTP</name>
        <dbReference type="ChEBI" id="CHEBI:37565"/>
    </ligand>
</feature>
<feature type="binding site" evidence="18">
    <location>
        <position position="524"/>
    </location>
    <ligand>
        <name>GTP</name>
        <dbReference type="ChEBI" id="CHEBI:37565"/>
    </ligand>
</feature>
<feature type="binding site" evidence="20">
    <location>
        <position position="445"/>
    </location>
    <ligand>
        <name>Mg(2+)</name>
        <dbReference type="ChEBI" id="CHEBI:18420"/>
    </ligand>
</feature>
<evidence type="ECO:0000256" key="7">
    <source>
        <dbReference type="ARBA" id="ARBA00022448"/>
    </source>
</evidence>
<keyword evidence="9" id="KW-0378">Hydrolase</keyword>
<dbReference type="SUPFAM" id="SSF52540">
    <property type="entry name" value="P-loop containing nucleoside triphosphate hydrolases"/>
    <property type="match status" value="2"/>
</dbReference>
<evidence type="ECO:0000256" key="21">
    <source>
        <dbReference type="RuleBase" id="RU003926"/>
    </source>
</evidence>
<evidence type="ECO:0000256" key="5">
    <source>
        <dbReference type="ARBA" id="ARBA00019961"/>
    </source>
</evidence>
<dbReference type="SMART" id="SM00178">
    <property type="entry name" value="SAR"/>
    <property type="match status" value="1"/>
</dbReference>
<dbReference type="AlphaFoldDB" id="R9PH31"/>
<dbReference type="SMART" id="SM00177">
    <property type="entry name" value="ARF"/>
    <property type="match status" value="1"/>
</dbReference>
<dbReference type="eggNOG" id="KOG0077">
    <property type="taxonomic scope" value="Eukaryota"/>
</dbReference>
<dbReference type="Proteomes" id="UP000014071">
    <property type="component" value="Unassembled WGS sequence"/>
</dbReference>
<feature type="binding site" evidence="18">
    <location>
        <position position="566"/>
    </location>
    <ligand>
        <name>GTP</name>
        <dbReference type="ChEBI" id="CHEBI:37565"/>
    </ligand>
</feature>
<dbReference type="RefSeq" id="XP_012190972.1">
    <property type="nucleotide sequence ID" value="XM_012335582.1"/>
</dbReference>
<evidence type="ECO:0000256" key="16">
    <source>
        <dbReference type="ARBA" id="ARBA00023329"/>
    </source>
</evidence>
<dbReference type="FunFam" id="3.40.50.300:FF:002582">
    <property type="entry name" value="Nicotinamide riboside kinase, variant"/>
    <property type="match status" value="1"/>
</dbReference>
<name>R9PH31_PSEHS</name>
<dbReference type="HOGENOM" id="CLU_033457_0_0_1"/>
<evidence type="ECO:0000259" key="22">
    <source>
        <dbReference type="Pfam" id="PF00485"/>
    </source>
</evidence>
<feature type="binding site" evidence="19">
    <location>
        <begin position="421"/>
        <end position="428"/>
    </location>
    <ligand>
        <name>GTP</name>
        <dbReference type="ChEBI" id="CHEBI:37565"/>
    </ligand>
</feature>
<evidence type="ECO:0000256" key="8">
    <source>
        <dbReference type="ARBA" id="ARBA00022741"/>
    </source>
</evidence>
<keyword evidence="17" id="KW-0479">Metal-binding</keyword>
<protein>
    <recommendedName>
        <fullName evidence="6">Small COPII coat GTPase SAR1</fullName>
    </recommendedName>
    <alternativeName>
        <fullName evidence="5">Small COPII coat GTPase sar1</fullName>
    </alternativeName>
</protein>
<organism evidence="23 24">
    <name type="scientific">Pseudozyma hubeiensis (strain SY62)</name>
    <name type="common">Yeast</name>
    <dbReference type="NCBI Taxonomy" id="1305764"/>
    <lineage>
        <taxon>Eukaryota</taxon>
        <taxon>Fungi</taxon>
        <taxon>Dikarya</taxon>
        <taxon>Basidiomycota</taxon>
        <taxon>Ustilaginomycotina</taxon>
        <taxon>Ustilaginomycetes</taxon>
        <taxon>Ustilaginales</taxon>
        <taxon>Ustilaginaceae</taxon>
        <taxon>Pseudozyma</taxon>
    </lineage>
</organism>
<feature type="binding site" evidence="18">
    <location>
        <position position="424"/>
    </location>
    <ligand>
        <name>GTP</name>
        <dbReference type="ChEBI" id="CHEBI:37565"/>
    </ligand>
</feature>
<feature type="binding site" evidence="20">
    <location>
        <position position="428"/>
    </location>
    <ligand>
        <name>Mg(2+)</name>
        <dbReference type="ChEBI" id="CHEBI:18420"/>
    </ligand>
</feature>
<feature type="binding site" evidence="18">
    <location>
        <position position="427"/>
    </location>
    <ligand>
        <name>GTP</name>
        <dbReference type="ChEBI" id="CHEBI:37565"/>
    </ligand>
</feature>